<comment type="caution">
    <text evidence="1">The sequence shown here is derived from an EMBL/GenBank/DDBJ whole genome shotgun (WGS) entry which is preliminary data.</text>
</comment>
<dbReference type="InterPro" id="IPR037079">
    <property type="entry name" value="AF2212/PG0164-like_sf"/>
</dbReference>
<reference evidence="2" key="1">
    <citation type="journal article" date="2019" name="Int. J. Syst. Evol. Microbiol.">
        <title>The Global Catalogue of Microorganisms (GCM) 10K type strain sequencing project: providing services to taxonomists for standard genome sequencing and annotation.</title>
        <authorList>
            <consortium name="The Broad Institute Genomics Platform"/>
            <consortium name="The Broad Institute Genome Sequencing Center for Infectious Disease"/>
            <person name="Wu L."/>
            <person name="Ma J."/>
        </authorList>
    </citation>
    <scope>NUCLEOTIDE SEQUENCE [LARGE SCALE GENOMIC DNA]</scope>
    <source>
        <strain evidence="2">JCM 17085</strain>
    </source>
</reference>
<protein>
    <recommendedName>
        <fullName evidence="3">Bacteriocin resistance YdeI/OmpD-like protein</fullName>
    </recommendedName>
</protein>
<evidence type="ECO:0000313" key="2">
    <source>
        <dbReference type="Proteomes" id="UP001500841"/>
    </source>
</evidence>
<gene>
    <name evidence="1" type="ORF">GCM10022392_23130</name>
</gene>
<dbReference type="Pfam" id="PF13376">
    <property type="entry name" value="OmdA"/>
    <property type="match status" value="1"/>
</dbReference>
<dbReference type="EMBL" id="BAABCV010000008">
    <property type="protein sequence ID" value="GAA4098649.1"/>
    <property type="molecule type" value="Genomic_DNA"/>
</dbReference>
<proteinExistence type="predicted"/>
<evidence type="ECO:0008006" key="3">
    <source>
        <dbReference type="Google" id="ProtNLM"/>
    </source>
</evidence>
<name>A0ABP7WWF8_9SPHI</name>
<keyword evidence="2" id="KW-1185">Reference proteome</keyword>
<dbReference type="InterPro" id="IPR015018">
    <property type="entry name" value="DUF1905"/>
</dbReference>
<dbReference type="SUPFAM" id="SSF141694">
    <property type="entry name" value="AF2212/PG0164-like"/>
    <property type="match status" value="1"/>
</dbReference>
<organism evidence="1 2">
    <name type="scientific">Mucilaginibacter panaciglaebae</name>
    <dbReference type="NCBI Taxonomy" id="502331"/>
    <lineage>
        <taxon>Bacteria</taxon>
        <taxon>Pseudomonadati</taxon>
        <taxon>Bacteroidota</taxon>
        <taxon>Sphingobacteriia</taxon>
        <taxon>Sphingobacteriales</taxon>
        <taxon>Sphingobacteriaceae</taxon>
        <taxon>Mucilaginibacter</taxon>
    </lineage>
</organism>
<dbReference type="Proteomes" id="UP001500841">
    <property type="component" value="Unassembled WGS sequence"/>
</dbReference>
<accession>A0ABP7WWF8</accession>
<dbReference type="Pfam" id="PF08922">
    <property type="entry name" value="DUF1905"/>
    <property type="match status" value="1"/>
</dbReference>
<evidence type="ECO:0000313" key="1">
    <source>
        <dbReference type="EMBL" id="GAA4098649.1"/>
    </source>
</evidence>
<dbReference type="Gene3D" id="2.40.30.100">
    <property type="entry name" value="AF2212/PG0164-like"/>
    <property type="match status" value="1"/>
</dbReference>
<sequence>MIEFSTMILQFGEMGEKTGWRYIEVAADLAQQLKPGNKKSFRVKGFLDSYPISGFALMPMGEGKFIMPIKADIRKAIHKEAGAMLTVKLQEHADFKVDIPTDLQECFDFDPEASYQFNSLVMSHRNYFIKWIESAKTDETRAMRIINTVNAMLRKWSYNQMIREMRKERE</sequence>